<proteinExistence type="predicted"/>
<protein>
    <recommendedName>
        <fullName evidence="1">DUF6570 domain-containing protein</fullName>
    </recommendedName>
</protein>
<evidence type="ECO:0000313" key="2">
    <source>
        <dbReference type="EMBL" id="PBK80063.1"/>
    </source>
</evidence>
<evidence type="ECO:0000259" key="1">
    <source>
        <dbReference type="Pfam" id="PF20209"/>
    </source>
</evidence>
<feature type="non-terminal residue" evidence="2">
    <location>
        <position position="1"/>
    </location>
</feature>
<feature type="domain" description="DUF6570" evidence="1">
    <location>
        <begin position="30"/>
        <end position="131"/>
    </location>
</feature>
<dbReference type="EMBL" id="KZ293753">
    <property type="protein sequence ID" value="PBK80063.1"/>
    <property type="molecule type" value="Genomic_DNA"/>
</dbReference>
<name>A0A2H3CVC4_ARMGA</name>
<sequence length="132" mass="14405">LLHPDGISSVEDRNPKISLCKSCKAALKKCKMPALSLANLNYLGPVPQELSSLTVIEESMVALCRTKCLVVQLKDDSETESKKSIRQRGTVGHMMVYPQRPGAIAEMLPPTVEEITSPVCVIFIGARLPSKE</sequence>
<dbReference type="Pfam" id="PF20209">
    <property type="entry name" value="DUF6570"/>
    <property type="match status" value="1"/>
</dbReference>
<dbReference type="InParanoid" id="A0A2H3CVC4"/>
<dbReference type="OrthoDB" id="3235800at2759"/>
<dbReference type="Proteomes" id="UP000217790">
    <property type="component" value="Unassembled WGS sequence"/>
</dbReference>
<evidence type="ECO:0000313" key="3">
    <source>
        <dbReference type="Proteomes" id="UP000217790"/>
    </source>
</evidence>
<keyword evidence="3" id="KW-1185">Reference proteome</keyword>
<dbReference type="InterPro" id="IPR046700">
    <property type="entry name" value="DUF6570"/>
</dbReference>
<dbReference type="AlphaFoldDB" id="A0A2H3CVC4"/>
<accession>A0A2H3CVC4</accession>
<reference evidence="3" key="1">
    <citation type="journal article" date="2017" name="Nat. Ecol. Evol.">
        <title>Genome expansion and lineage-specific genetic innovations in the forest pathogenic fungi Armillaria.</title>
        <authorList>
            <person name="Sipos G."/>
            <person name="Prasanna A.N."/>
            <person name="Walter M.C."/>
            <person name="O'Connor E."/>
            <person name="Balint B."/>
            <person name="Krizsan K."/>
            <person name="Kiss B."/>
            <person name="Hess J."/>
            <person name="Varga T."/>
            <person name="Slot J."/>
            <person name="Riley R."/>
            <person name="Boka B."/>
            <person name="Rigling D."/>
            <person name="Barry K."/>
            <person name="Lee J."/>
            <person name="Mihaltcheva S."/>
            <person name="LaButti K."/>
            <person name="Lipzen A."/>
            <person name="Waldron R."/>
            <person name="Moloney N.M."/>
            <person name="Sperisen C."/>
            <person name="Kredics L."/>
            <person name="Vagvoelgyi C."/>
            <person name="Patrignani A."/>
            <person name="Fitzpatrick D."/>
            <person name="Nagy I."/>
            <person name="Doyle S."/>
            <person name="Anderson J.B."/>
            <person name="Grigoriev I.V."/>
            <person name="Gueldener U."/>
            <person name="Muensterkoetter M."/>
            <person name="Nagy L.G."/>
        </authorList>
    </citation>
    <scope>NUCLEOTIDE SEQUENCE [LARGE SCALE GENOMIC DNA]</scope>
    <source>
        <strain evidence="3">Ar21-2</strain>
    </source>
</reference>
<organism evidence="2 3">
    <name type="scientific">Armillaria gallica</name>
    <name type="common">Bulbous honey fungus</name>
    <name type="synonym">Armillaria bulbosa</name>
    <dbReference type="NCBI Taxonomy" id="47427"/>
    <lineage>
        <taxon>Eukaryota</taxon>
        <taxon>Fungi</taxon>
        <taxon>Dikarya</taxon>
        <taxon>Basidiomycota</taxon>
        <taxon>Agaricomycotina</taxon>
        <taxon>Agaricomycetes</taxon>
        <taxon>Agaricomycetidae</taxon>
        <taxon>Agaricales</taxon>
        <taxon>Marasmiineae</taxon>
        <taxon>Physalacriaceae</taxon>
        <taxon>Armillaria</taxon>
    </lineage>
</organism>
<dbReference type="STRING" id="47427.A0A2H3CVC4"/>
<gene>
    <name evidence="2" type="ORF">ARMGADRAFT_1099459</name>
</gene>